<evidence type="ECO:0000259" key="14">
    <source>
        <dbReference type="Pfam" id="PF22969"/>
    </source>
</evidence>
<dbReference type="Pfam" id="PF24902">
    <property type="entry name" value="Ig_NUP210_9th"/>
    <property type="match status" value="1"/>
</dbReference>
<evidence type="ECO:0000256" key="3">
    <source>
        <dbReference type="ARBA" id="ARBA00022692"/>
    </source>
</evidence>
<comment type="similarity">
    <text evidence="2">Belongs to the NUP210 family.</text>
</comment>
<evidence type="ECO:0000256" key="7">
    <source>
        <dbReference type="ARBA" id="ARBA00023180"/>
    </source>
</evidence>
<keyword evidence="3" id="KW-0812">Transmembrane</keyword>
<keyword evidence="5" id="KW-1133">Transmembrane helix</keyword>
<dbReference type="Pfam" id="PF22963">
    <property type="entry name" value="Ig_NUP210_3rd"/>
    <property type="match status" value="1"/>
</dbReference>
<sequence>MRLICVIAAFIVFGSSSDGAKLNKPRVLLPLYSQFPNNFTLQVDDGGCYKWSTKNPTTIQLSVTDPVPPRGCSSQAVVSAVTSEVGRHTAIIIAEDINSGEVLRCDVIVDSIASLNIVTTTREIFIEEAPEVFEVQAYDDLGNKFTTLEGFAFEWKVRTVSKRVKDSSLAPTVIRVLKFEDSHYKTPSASLGEIERIGLHGSRVLLYGVSTGQAEISVSLAQPQYQNVRPAPSVVLAVVANLLLDPLDTLLMPNTKVRYSLELVRHGRQERLPLPSEQYQLEVEDSAIGTLQSDGVIVEALKVGKTRVLLRDLNAVDEEEARTTSATLRVANPAALDIEILPHKSSYLIAGRNYELHVSILDSNRHVFHIGEGLEIDINVDSEFFSNDRKLASAQFGKALQIGSLPVTARLPSSQFPLTAQKQLIINEQVTVVPEVTYLPWSNVPQSYEIKLQASARTGDNSPAAFVWQSRTLRYATVDQEGVVTTRTSEQGASNISVALDKDPSNVAFAQIRFLPPCNLKIVGRLAQAEVGTTLHLPVALQLCDKKGRPMQAADCRHVKFNVEAGGSVYRQEQARNGAPLPTSESCATIPLSSDTPVMTSVSVSLLFQTEEGEILELKDIASVSFYKPLRVVHPESALTVLAPGSSRNIVFEGGPRAIAGQAELSRKLTFTKQGLAQVLSQREGLVCNQVWDLDKSSVNYVLVRVQCSSVGTTELHLLLGAGKDGSATVPARGIVTVVCAFPDSLALTPSLTLPDYDTCEIAAGTYVSLINKDFDVVLNAFDKQNRRFDNISSLQVDWETSPSDVVEPLPSAAFDASNHDETYGISLPSPSYHVIRPLGQSQVLTLTVVLHAEKARISTKTSVFLMEDIQVSPASLTIYNHTGKPSKIKISKGSNSYQISILEGKDVAEIAYKKSRKSVEVIAKKPGRMQVSIEDGCLPRQARTAAVAEVTVLGIGSVVVTMASQVQEGSTVEGSLLVLGTDGRQMTPPAAVLVKHAEDASRIKVVQSEVSPLKFHVTGLRLGDAELKFVVDNVHSQPATIHVFPPIKIWPSDLVLVPGSVIQVLAKGGPKVPDGVLEFSSQSPEKPSCLHTSTGGLLEARCIGRGSVSVRAMAPDGSVYSEDSARVRIVALSGVEIVAPTTVLEQGTRMPVYLQGKSDTGEIISPFVVATLNSVCHWSEHGGRLRIKSTDSVGYVDAVNVGTAELSADFKLPHGQPNTFTNFITIEVIPALRLTLPSGAPSAAPLLIAPFSKVQLAATSGKFFLECGSEGVLSVSENGLVTSHGPLGRGSIVVSDQKTNQKLMVGVTVVPVAYVMAQSSSPFSSFARGMQTQVNVSYHDGIGREISVPTNERNMEWMSSRPQTLSVSNGRLQLGESGTAVADMWDGALHAYLKIKVGQVITPTELGQGDVVCYRTNLMGSWSTQGEQHSLYVDPESGWATALAPGDANLHFTSNQGVSTWAEIQVQEPSNIQFVPPAFPSFSSIIPFAVHVQIKGRKDDRKTSLIEGSCEPPPIGVLRSAIECKAAWEDGSSDDSLTAEPGFDFRSGYHTCEVKAKSTTRSKVVVLMACLVGTNKCTEKLAVTFFSPVEINGKELMFSSQTSELVIKGPSQALAKIKIEPVPEVEIGYPRQLSPETIAYTAQLTDAFWAVNFNRAYGAIMLKIHSPVTGQNLALPVALESSNVLPPSCPSKMSVLPNFWDNINYYRTEIVGTVSLLLMIAAISNIYFANNNYRGYVPVPDQGQSNSPFLSRSTSSSNGNASFQSPMTPGQYAYTGNVYGNQTLDTTWNSTPGRR</sequence>
<accession>A0A8S1DIM4</accession>
<evidence type="ECO:0000256" key="6">
    <source>
        <dbReference type="ARBA" id="ARBA00023136"/>
    </source>
</evidence>
<evidence type="ECO:0000256" key="4">
    <source>
        <dbReference type="ARBA" id="ARBA00022729"/>
    </source>
</evidence>
<dbReference type="Pfam" id="PF22962">
    <property type="entry name" value="Ig_NUP210_7th"/>
    <property type="match status" value="1"/>
</dbReference>
<dbReference type="Proteomes" id="UP000494165">
    <property type="component" value="Unassembled WGS sequence"/>
</dbReference>
<comment type="subcellular location">
    <subcellularLocation>
        <location evidence="1">Nucleus membrane</location>
        <topology evidence="1">Single-pass membrane protein</topology>
    </subcellularLocation>
</comment>
<dbReference type="InterPro" id="IPR045197">
    <property type="entry name" value="NUP210-like"/>
</dbReference>
<feature type="region of interest" description="Disordered" evidence="9">
    <location>
        <begin position="1745"/>
        <end position="1767"/>
    </location>
</feature>
<evidence type="ECO:0000256" key="10">
    <source>
        <dbReference type="SAM" id="SignalP"/>
    </source>
</evidence>
<feature type="domain" description="NUP210 Ig-like" evidence="11">
    <location>
        <begin position="634"/>
        <end position="737"/>
    </location>
</feature>
<organism evidence="16 17">
    <name type="scientific">Cloeon dipterum</name>
    <dbReference type="NCBI Taxonomy" id="197152"/>
    <lineage>
        <taxon>Eukaryota</taxon>
        <taxon>Metazoa</taxon>
        <taxon>Ecdysozoa</taxon>
        <taxon>Arthropoda</taxon>
        <taxon>Hexapoda</taxon>
        <taxon>Insecta</taxon>
        <taxon>Pterygota</taxon>
        <taxon>Palaeoptera</taxon>
        <taxon>Ephemeroptera</taxon>
        <taxon>Pisciforma</taxon>
        <taxon>Baetidae</taxon>
        <taxon>Cloeon</taxon>
    </lineage>
</organism>
<dbReference type="InterPro" id="IPR055097">
    <property type="entry name" value="Ig_NUP210_2nd"/>
</dbReference>
<evidence type="ECO:0000313" key="17">
    <source>
        <dbReference type="Proteomes" id="UP000494165"/>
    </source>
</evidence>
<dbReference type="EMBL" id="CADEPI010000211">
    <property type="protein sequence ID" value="CAB3380541.1"/>
    <property type="molecule type" value="Genomic_DNA"/>
</dbReference>
<reference evidence="16 17" key="1">
    <citation type="submission" date="2020-04" db="EMBL/GenBank/DDBJ databases">
        <authorList>
            <person name="Alioto T."/>
            <person name="Alioto T."/>
            <person name="Gomez Garrido J."/>
        </authorList>
    </citation>
    <scope>NUCLEOTIDE SEQUENCE [LARGE SCALE GENOMIC DNA]</scope>
</reference>
<evidence type="ECO:0008006" key="18">
    <source>
        <dbReference type="Google" id="ProtNLM"/>
    </source>
</evidence>
<evidence type="ECO:0000259" key="12">
    <source>
        <dbReference type="Pfam" id="PF22963"/>
    </source>
</evidence>
<feature type="domain" description="NUP210 Ig-like" evidence="12">
    <location>
        <begin position="240"/>
        <end position="333"/>
    </location>
</feature>
<protein>
    <recommendedName>
        <fullName evidence="18">BIG2 domain-containing protein</fullName>
    </recommendedName>
</protein>
<feature type="compositionally biased region" description="Low complexity" evidence="9">
    <location>
        <begin position="1752"/>
        <end position="1766"/>
    </location>
</feature>
<evidence type="ECO:0000256" key="5">
    <source>
        <dbReference type="ARBA" id="ARBA00022989"/>
    </source>
</evidence>
<dbReference type="GO" id="GO:0005643">
    <property type="term" value="C:nuclear pore"/>
    <property type="evidence" value="ECO:0007669"/>
    <property type="project" value="TreeGrafter"/>
</dbReference>
<keyword evidence="4 10" id="KW-0732">Signal</keyword>
<dbReference type="InterPro" id="IPR056899">
    <property type="entry name" value="Ig_NUP210_9th"/>
</dbReference>
<dbReference type="PANTHER" id="PTHR23019:SF0">
    <property type="entry name" value="NUCLEAR PORE MEMBRANE GLYCOPROTEIN 210"/>
    <property type="match status" value="1"/>
</dbReference>
<evidence type="ECO:0000256" key="9">
    <source>
        <dbReference type="SAM" id="MobiDB-lite"/>
    </source>
</evidence>
<evidence type="ECO:0000259" key="15">
    <source>
        <dbReference type="Pfam" id="PF24902"/>
    </source>
</evidence>
<dbReference type="OrthoDB" id="361283at2759"/>
<dbReference type="Pfam" id="PF22969">
    <property type="entry name" value="Ig_NUP210_2nd"/>
    <property type="match status" value="1"/>
</dbReference>
<name>A0A8S1DIM4_9INSE</name>
<keyword evidence="6" id="KW-0472">Membrane</keyword>
<evidence type="ECO:0000256" key="2">
    <source>
        <dbReference type="ARBA" id="ARBA00007313"/>
    </source>
</evidence>
<keyword evidence="8" id="KW-0539">Nucleus</keyword>
<evidence type="ECO:0000256" key="8">
    <source>
        <dbReference type="ARBA" id="ARBA00023242"/>
    </source>
</evidence>
<dbReference type="GO" id="GO:0031965">
    <property type="term" value="C:nuclear membrane"/>
    <property type="evidence" value="ECO:0007669"/>
    <property type="project" value="UniProtKB-SubCell"/>
</dbReference>
<dbReference type="PANTHER" id="PTHR23019">
    <property type="entry name" value="NUCLEAR PORE MEMBRANE GLYCOPROTEIN GP210-RELATED"/>
    <property type="match status" value="1"/>
</dbReference>
<proteinExistence type="inferred from homology"/>
<feature type="domain" description="NUP210 Ig-like" evidence="15">
    <location>
        <begin position="872"/>
        <end position="948"/>
    </location>
</feature>
<feature type="domain" description="NUP210 Ig-like" evidence="14">
    <location>
        <begin position="119"/>
        <end position="230"/>
    </location>
</feature>
<dbReference type="InterPro" id="IPR055096">
    <property type="entry name" value="Ig_NUP210_1st"/>
</dbReference>
<gene>
    <name evidence="16" type="ORF">CLODIP_2_CD09632</name>
</gene>
<evidence type="ECO:0000256" key="1">
    <source>
        <dbReference type="ARBA" id="ARBA00004590"/>
    </source>
</evidence>
<keyword evidence="17" id="KW-1185">Reference proteome</keyword>
<dbReference type="InterPro" id="IPR055099">
    <property type="entry name" value="Ig_NUP210_7th"/>
</dbReference>
<feature type="chain" id="PRO_5035910456" description="BIG2 domain-containing protein" evidence="10">
    <location>
        <begin position="20"/>
        <end position="1796"/>
    </location>
</feature>
<evidence type="ECO:0000313" key="16">
    <source>
        <dbReference type="EMBL" id="CAB3380541.1"/>
    </source>
</evidence>
<dbReference type="Pfam" id="PF26182">
    <property type="entry name" value="Ig_NUP210_5th"/>
    <property type="match status" value="1"/>
</dbReference>
<comment type="caution">
    <text evidence="16">The sequence shown here is derived from an EMBL/GenBank/DDBJ whole genome shotgun (WGS) entry which is preliminary data.</text>
</comment>
<keyword evidence="7" id="KW-0325">Glycoprotein</keyword>
<dbReference type="InterPro" id="IPR008964">
    <property type="entry name" value="Invasin/intimin_cell_adhesion"/>
</dbReference>
<feature type="signal peptide" evidence="10">
    <location>
        <begin position="1"/>
        <end position="19"/>
    </location>
</feature>
<evidence type="ECO:0000259" key="11">
    <source>
        <dbReference type="Pfam" id="PF22962"/>
    </source>
</evidence>
<dbReference type="SUPFAM" id="SSF49373">
    <property type="entry name" value="Invasin/intimin cell-adhesion fragments"/>
    <property type="match status" value="1"/>
</dbReference>
<evidence type="ECO:0000259" key="13">
    <source>
        <dbReference type="Pfam" id="PF22967"/>
    </source>
</evidence>
<dbReference type="Pfam" id="PF22967">
    <property type="entry name" value="Ig_NUP210_1st"/>
    <property type="match status" value="1"/>
</dbReference>
<feature type="domain" description="NUP210 Ig-like" evidence="13">
    <location>
        <begin position="20"/>
        <end position="110"/>
    </location>
</feature>
<dbReference type="InterPro" id="IPR055098">
    <property type="entry name" value="Ig_NUP210_3rd"/>
</dbReference>